<dbReference type="OrthoDB" id="10264870at2759"/>
<organism evidence="6 7">
    <name type="scientific">Cucurbitaria berberidis CBS 394.84</name>
    <dbReference type="NCBI Taxonomy" id="1168544"/>
    <lineage>
        <taxon>Eukaryota</taxon>
        <taxon>Fungi</taxon>
        <taxon>Dikarya</taxon>
        <taxon>Ascomycota</taxon>
        <taxon>Pezizomycotina</taxon>
        <taxon>Dothideomycetes</taxon>
        <taxon>Pleosporomycetidae</taxon>
        <taxon>Pleosporales</taxon>
        <taxon>Pleosporineae</taxon>
        <taxon>Cucurbitariaceae</taxon>
        <taxon>Cucurbitaria</taxon>
    </lineage>
</organism>
<evidence type="ECO:0000256" key="1">
    <source>
        <dbReference type="ARBA" id="ARBA00004123"/>
    </source>
</evidence>
<dbReference type="PANTHER" id="PTHR21277:SF5">
    <property type="entry name" value="TRANSCRIPTIONAL ADAPTER 1"/>
    <property type="match status" value="1"/>
</dbReference>
<reference evidence="6" key="1">
    <citation type="submission" date="2020-01" db="EMBL/GenBank/DDBJ databases">
        <authorList>
            <consortium name="DOE Joint Genome Institute"/>
            <person name="Haridas S."/>
            <person name="Albert R."/>
            <person name="Binder M."/>
            <person name="Bloem J."/>
            <person name="Labutti K."/>
            <person name="Salamov A."/>
            <person name="Andreopoulos B."/>
            <person name="Baker S.E."/>
            <person name="Barry K."/>
            <person name="Bills G."/>
            <person name="Bluhm B.H."/>
            <person name="Cannon C."/>
            <person name="Castanera R."/>
            <person name="Culley D.E."/>
            <person name="Daum C."/>
            <person name="Ezra D."/>
            <person name="Gonzalez J.B."/>
            <person name="Henrissat B."/>
            <person name="Kuo A."/>
            <person name="Liang C."/>
            <person name="Lipzen A."/>
            <person name="Lutzoni F."/>
            <person name="Magnuson J."/>
            <person name="Mondo S."/>
            <person name="Nolan M."/>
            <person name="Ohm R."/>
            <person name="Pangilinan J."/>
            <person name="Park H.-J."/>
            <person name="Ramirez L."/>
            <person name="Alfaro M."/>
            <person name="Sun H."/>
            <person name="Tritt A."/>
            <person name="Yoshinaga Y."/>
            <person name="Zwiers L.-H."/>
            <person name="Turgeon B.G."/>
            <person name="Goodwin S.B."/>
            <person name="Spatafora J.W."/>
            <person name="Crous P.W."/>
            <person name="Grigoriev I.V."/>
        </authorList>
    </citation>
    <scope>NUCLEOTIDE SEQUENCE</scope>
    <source>
        <strain evidence="6">CBS 394.84</strain>
    </source>
</reference>
<dbReference type="GO" id="GO:0006357">
    <property type="term" value="P:regulation of transcription by RNA polymerase II"/>
    <property type="evidence" value="ECO:0007669"/>
    <property type="project" value="TreeGrafter"/>
</dbReference>
<comment type="caution">
    <text evidence="6">The sequence shown here is derived from an EMBL/GenBank/DDBJ whole genome shotgun (WGS) entry which is preliminary data.</text>
</comment>
<dbReference type="InterPro" id="IPR024738">
    <property type="entry name" value="Hfi1/Tada1"/>
</dbReference>
<evidence type="ECO:0000313" key="6">
    <source>
        <dbReference type="EMBL" id="KAF1848327.1"/>
    </source>
</evidence>
<accession>A0A9P4GME9</accession>
<evidence type="ECO:0000256" key="4">
    <source>
        <dbReference type="ARBA" id="ARBA00023242"/>
    </source>
</evidence>
<feature type="region of interest" description="Disordered" evidence="5">
    <location>
        <begin position="1"/>
        <end position="25"/>
    </location>
</feature>
<keyword evidence="7" id="KW-1185">Reference proteome</keyword>
<evidence type="ECO:0000256" key="5">
    <source>
        <dbReference type="SAM" id="MobiDB-lite"/>
    </source>
</evidence>
<evidence type="ECO:0008006" key="8">
    <source>
        <dbReference type="Google" id="ProtNLM"/>
    </source>
</evidence>
<feature type="compositionally biased region" description="Polar residues" evidence="5">
    <location>
        <begin position="123"/>
        <end position="135"/>
    </location>
</feature>
<comment type="subcellular location">
    <subcellularLocation>
        <location evidence="1">Nucleus</location>
    </subcellularLocation>
</comment>
<dbReference type="PANTHER" id="PTHR21277">
    <property type="entry name" value="TRANSCRIPTIONAL ADAPTER 1"/>
    <property type="match status" value="1"/>
</dbReference>
<feature type="compositionally biased region" description="Low complexity" evidence="5">
    <location>
        <begin position="13"/>
        <end position="25"/>
    </location>
</feature>
<dbReference type="GO" id="GO:0005634">
    <property type="term" value="C:nucleus"/>
    <property type="evidence" value="ECO:0007669"/>
    <property type="project" value="UniProtKB-SubCell"/>
</dbReference>
<protein>
    <recommendedName>
        <fullName evidence="8">Transcriptional co-activator</fullName>
    </recommendedName>
</protein>
<evidence type="ECO:0000256" key="2">
    <source>
        <dbReference type="ARBA" id="ARBA00023015"/>
    </source>
</evidence>
<evidence type="ECO:0000313" key="7">
    <source>
        <dbReference type="Proteomes" id="UP000800039"/>
    </source>
</evidence>
<gene>
    <name evidence="6" type="ORF">K460DRAFT_281128</name>
</gene>
<dbReference type="GO" id="GO:0000124">
    <property type="term" value="C:SAGA complex"/>
    <property type="evidence" value="ECO:0007669"/>
    <property type="project" value="TreeGrafter"/>
</dbReference>
<keyword evidence="2" id="KW-0805">Transcription regulation</keyword>
<sequence>MAGTIRPNDMNVSTTPTLSSHSLPGLSSLQTDLAKKPSAPRTPRIDVEPLYAAVKGAISDADWTIYKKALSFFLLGNLNQEELTFKLSKILTTPALEHAHNALFTAIYANIWRDAPEAGIASWVSSSDKPTSGTIKGTGDESEKRLKYEVMQLSRRERKRLKTIPAGDGGANMGSEGPGPAGVGALGPVQEYVDARRVKQLEVGPGSTQGGGFGKTNWDLEIRKRYTSALYVETHEFPTSTTISYRLLPICYEFGLPQGHTPDCPDYLNIATETYIKEALANLLGKVSANGAGYVRTGEFKKKVEREERMVERGELLRGAGGELPSESEERRKRKLLSMEDLRLALVLGDSYLGQTPLTAGAIMNSRFLDTQGIEEIYETPIARPLTNGGLTNGVNGASSNGRRHSVTGETWNVDFGDPMQIDDDLGLNWQGGSVQDIAEMDTALDDVLNLGDL</sequence>
<feature type="region of interest" description="Disordered" evidence="5">
    <location>
        <begin position="123"/>
        <end position="143"/>
    </location>
</feature>
<keyword evidence="3" id="KW-0804">Transcription</keyword>
<dbReference type="GeneID" id="63845721"/>
<name>A0A9P4GME9_9PLEO</name>
<keyword evidence="4" id="KW-0539">Nucleus</keyword>
<proteinExistence type="predicted"/>
<dbReference type="GO" id="GO:0003713">
    <property type="term" value="F:transcription coactivator activity"/>
    <property type="evidence" value="ECO:0007669"/>
    <property type="project" value="TreeGrafter"/>
</dbReference>
<dbReference type="EMBL" id="ML976615">
    <property type="protein sequence ID" value="KAF1848327.1"/>
    <property type="molecule type" value="Genomic_DNA"/>
</dbReference>
<dbReference type="Proteomes" id="UP000800039">
    <property type="component" value="Unassembled WGS sequence"/>
</dbReference>
<evidence type="ECO:0000256" key="3">
    <source>
        <dbReference type="ARBA" id="ARBA00023163"/>
    </source>
</evidence>
<dbReference type="AlphaFoldDB" id="A0A9P4GME9"/>
<dbReference type="Pfam" id="PF12767">
    <property type="entry name" value="SAGA-Tad1"/>
    <property type="match status" value="1"/>
</dbReference>
<dbReference type="RefSeq" id="XP_040790890.1">
    <property type="nucleotide sequence ID" value="XM_040928468.1"/>
</dbReference>